<dbReference type="GO" id="GO:0005634">
    <property type="term" value="C:nucleus"/>
    <property type="evidence" value="ECO:0007669"/>
    <property type="project" value="TreeGrafter"/>
</dbReference>
<dbReference type="RefSeq" id="XP_020130899.1">
    <property type="nucleotide sequence ID" value="XM_020272752.1"/>
</dbReference>
<organism evidence="3 4">
    <name type="scientific">Diplodia corticola</name>
    <dbReference type="NCBI Taxonomy" id="236234"/>
    <lineage>
        <taxon>Eukaryota</taxon>
        <taxon>Fungi</taxon>
        <taxon>Dikarya</taxon>
        <taxon>Ascomycota</taxon>
        <taxon>Pezizomycotina</taxon>
        <taxon>Dothideomycetes</taxon>
        <taxon>Dothideomycetes incertae sedis</taxon>
        <taxon>Botryosphaeriales</taxon>
        <taxon>Botryosphaeriaceae</taxon>
        <taxon>Diplodia</taxon>
    </lineage>
</organism>
<feature type="domain" description="WLM" evidence="2">
    <location>
        <begin position="10"/>
        <end position="252"/>
    </location>
</feature>
<feature type="compositionally biased region" description="Basic residues" evidence="1">
    <location>
        <begin position="173"/>
        <end position="182"/>
    </location>
</feature>
<dbReference type="GO" id="GO:0008237">
    <property type="term" value="F:metallopeptidase activity"/>
    <property type="evidence" value="ECO:0007669"/>
    <property type="project" value="TreeGrafter"/>
</dbReference>
<dbReference type="EMBL" id="MNUE01000021">
    <property type="protein sequence ID" value="OJD34639.1"/>
    <property type="molecule type" value="Genomic_DNA"/>
</dbReference>
<keyword evidence="4" id="KW-1185">Reference proteome</keyword>
<dbReference type="GO" id="GO:0006281">
    <property type="term" value="P:DNA repair"/>
    <property type="evidence" value="ECO:0007669"/>
    <property type="project" value="TreeGrafter"/>
</dbReference>
<feature type="compositionally biased region" description="Acidic residues" evidence="1">
    <location>
        <begin position="263"/>
        <end position="274"/>
    </location>
</feature>
<comment type="caution">
    <text evidence="3">The sequence shown here is derived from an EMBL/GenBank/DDBJ whole genome shotgun (WGS) entry which is preliminary data.</text>
</comment>
<feature type="compositionally biased region" description="Basic and acidic residues" evidence="1">
    <location>
        <begin position="355"/>
        <end position="373"/>
    </location>
</feature>
<evidence type="ECO:0000256" key="1">
    <source>
        <dbReference type="SAM" id="MobiDB-lite"/>
    </source>
</evidence>
<dbReference type="PANTHER" id="PTHR46622:SF1">
    <property type="entry name" value="DNA-DEPENDENT METALLOPROTEASE WSS1"/>
    <property type="match status" value="1"/>
</dbReference>
<evidence type="ECO:0000313" key="3">
    <source>
        <dbReference type="EMBL" id="OJD34639.1"/>
    </source>
</evidence>
<feature type="compositionally biased region" description="Low complexity" evidence="1">
    <location>
        <begin position="390"/>
        <end position="403"/>
    </location>
</feature>
<reference evidence="3 4" key="1">
    <citation type="submission" date="2016-10" db="EMBL/GenBank/DDBJ databases">
        <title>Proteomics and genomics reveal pathogen-plant mechanisms compatible with a hemibiotrophic lifestyle of Diplodia corticola.</title>
        <authorList>
            <person name="Fernandes I."/>
            <person name="De Jonge R."/>
            <person name="Van De Peer Y."/>
            <person name="Devreese B."/>
            <person name="Alves A."/>
            <person name="Esteves A.C."/>
        </authorList>
    </citation>
    <scope>NUCLEOTIDE SEQUENCE [LARGE SCALE GENOMIC DNA]</scope>
    <source>
        <strain evidence="3 4">CBS 112549</strain>
    </source>
</reference>
<feature type="region of interest" description="Disordered" evidence="1">
    <location>
        <begin position="217"/>
        <end position="239"/>
    </location>
</feature>
<feature type="compositionally biased region" description="Basic and acidic residues" evidence="1">
    <location>
        <begin position="252"/>
        <end position="262"/>
    </location>
</feature>
<dbReference type="Gene3D" id="3.30.2010.10">
    <property type="entry name" value="Metalloproteases ('zincins'), catalytic domain"/>
    <property type="match status" value="1"/>
</dbReference>
<dbReference type="STRING" id="236234.A0A1J9S238"/>
<evidence type="ECO:0000259" key="2">
    <source>
        <dbReference type="PROSITE" id="PS51397"/>
    </source>
</evidence>
<evidence type="ECO:0000313" key="4">
    <source>
        <dbReference type="Proteomes" id="UP000183809"/>
    </source>
</evidence>
<gene>
    <name evidence="3" type="ORF">BKCO1_2100092</name>
</gene>
<dbReference type="Pfam" id="PF08325">
    <property type="entry name" value="WLM"/>
    <property type="match status" value="1"/>
</dbReference>
<dbReference type="AlphaFoldDB" id="A0A1J9S238"/>
<feature type="region of interest" description="Disordered" evidence="1">
    <location>
        <begin position="329"/>
        <end position="403"/>
    </location>
</feature>
<accession>A0A1J9S238</accession>
<dbReference type="PROSITE" id="PS51397">
    <property type="entry name" value="WLM"/>
    <property type="match status" value="1"/>
</dbReference>
<proteinExistence type="predicted"/>
<sequence length="474" mass="51592">MPLGFERLNERATRPNALINFIKPLPGGGAATAERLLNRVAARCYPVMRAHRIAVMALEEHAPNPEFVGRNFNAGEVIQLVLRRGDGRWLGARQVEMVLMHELAHCKQMNHGRGFWTVRDAYVEELRGLWARGYTGEGLWGRGRELEGGDVVDEDELVDMAGVESLCGGTYRSRGRKRRRGGKEKPQLSYAERQQRRIQKKFGVGGTALGADDAVKSELEDGKKTKGKGKPRVANSARGRELRAAAALARFDQVKDDQKEEAEMSDTESEDDYDGVVGPAALDVDGKEMRDGKGNGLIKICEDEDEDDANVKQEMDELRALRQEKITKFTRKQAQPKEIASELIDLSKDSPPPAKSDRKPTKSSRSDMKHDSSAKAGRLPTSRNNGPEPSNSKASTKNKKSAASSQPSANMACLICSLVNGPGALTCTACANVLNPKAVAGSWKCKSLTCRGGAYVNAGDSARCGLCGAAKELQ</sequence>
<feature type="region of interest" description="Disordered" evidence="1">
    <location>
        <begin position="252"/>
        <end position="292"/>
    </location>
</feature>
<dbReference type="OrthoDB" id="447842at2759"/>
<dbReference type="PANTHER" id="PTHR46622">
    <property type="entry name" value="DNA-DEPENDENT METALLOPROTEASE WSS1"/>
    <property type="match status" value="1"/>
</dbReference>
<feature type="region of interest" description="Disordered" evidence="1">
    <location>
        <begin position="169"/>
        <end position="194"/>
    </location>
</feature>
<protein>
    <submittedName>
        <fullName evidence="3">Wlm domain-containing protein</fullName>
    </submittedName>
</protein>
<dbReference type="InterPro" id="IPR013536">
    <property type="entry name" value="WLM_dom"/>
</dbReference>
<dbReference type="GeneID" id="31013012"/>
<dbReference type="Proteomes" id="UP000183809">
    <property type="component" value="Unassembled WGS sequence"/>
</dbReference>
<dbReference type="InterPro" id="IPR053000">
    <property type="entry name" value="WSS1-like_metalloprotease"/>
</dbReference>
<name>A0A1J9S238_9PEZI</name>